<keyword evidence="2" id="KW-1185">Reference proteome</keyword>
<sequence>MIKLPTGKSKPIKKIQYDFKPETPEAKAARTAKLNTIRDVFKKSWAGYRKLAWEHDELKPVSGEFKDPFAGWRATLVDALDTLWIMGLKEEFAEAVEAVATIDFTTTSRADIPLFETTIRYLGGLLAAYDVSGKQHKVLLDKAVELAEILYSAFDTPNRMPETYYYWRAQFATNAHRASTRVVLAEIGSLSMEFTRLAQLTGENKYYDAIARITDHLEEFQNNTRLPGMWPTYLDASGCGFVPIDVPPPAPEVSSVVLPDNTELMPTPTATEHLSPDGKKMIPLDLPDPIILTPNGVNPTWVPPKEGLEDPMLAALGNPEKMAALPPLERRQLDLNKRAPPQKPGELEAALLALQEGNKDKIRLDTAPSQTAHAGPTCVPQGFVSSSNYGREEYTLGGMSDSTYEYLPKQWLLLGGQVEKYQAMYEWSMDVVKEHLLFRPMLPKEDDILYSGKFNVLSAKGDPFVGELEPENAHLTCFAGGMFGMGAKIFDRPEDLEIAKKLTEGCIYAYDMTATGIMPEGYNAYRPALRVAHSELRATA</sequence>
<gene>
    <name evidence="1" type="ORF">OPT61_g10660</name>
</gene>
<name>A0ACC2HNT7_9PLEO</name>
<accession>A0ACC2HNT7</accession>
<reference evidence="1" key="1">
    <citation type="submission" date="2022-11" db="EMBL/GenBank/DDBJ databases">
        <title>Genome Sequence of Boeremia exigua.</title>
        <authorList>
            <person name="Buettner E."/>
        </authorList>
    </citation>
    <scope>NUCLEOTIDE SEQUENCE</scope>
    <source>
        <strain evidence="1">CU02</strain>
    </source>
</reference>
<proteinExistence type="predicted"/>
<evidence type="ECO:0000313" key="2">
    <source>
        <dbReference type="Proteomes" id="UP001153331"/>
    </source>
</evidence>
<dbReference type="EMBL" id="JAPHNI010001900">
    <property type="protein sequence ID" value="KAJ8104619.1"/>
    <property type="molecule type" value="Genomic_DNA"/>
</dbReference>
<organism evidence="1 2">
    <name type="scientific">Boeremia exigua</name>
    <dbReference type="NCBI Taxonomy" id="749465"/>
    <lineage>
        <taxon>Eukaryota</taxon>
        <taxon>Fungi</taxon>
        <taxon>Dikarya</taxon>
        <taxon>Ascomycota</taxon>
        <taxon>Pezizomycotina</taxon>
        <taxon>Dothideomycetes</taxon>
        <taxon>Pleosporomycetidae</taxon>
        <taxon>Pleosporales</taxon>
        <taxon>Pleosporineae</taxon>
        <taxon>Didymellaceae</taxon>
        <taxon>Boeremia</taxon>
    </lineage>
</organism>
<evidence type="ECO:0000313" key="1">
    <source>
        <dbReference type="EMBL" id="KAJ8104619.1"/>
    </source>
</evidence>
<dbReference type="Proteomes" id="UP001153331">
    <property type="component" value="Unassembled WGS sequence"/>
</dbReference>
<comment type="caution">
    <text evidence="1">The sequence shown here is derived from an EMBL/GenBank/DDBJ whole genome shotgun (WGS) entry which is preliminary data.</text>
</comment>
<protein>
    <submittedName>
        <fullName evidence="1">Uncharacterized protein</fullName>
    </submittedName>
</protein>